<evidence type="ECO:0000313" key="1">
    <source>
        <dbReference type="EMBL" id="GIX70126.1"/>
    </source>
</evidence>
<dbReference type="EMBL" id="BPLR01002112">
    <property type="protein sequence ID" value="GIX70126.1"/>
    <property type="molecule type" value="Genomic_DNA"/>
</dbReference>
<proteinExistence type="predicted"/>
<organism evidence="1 2">
    <name type="scientific">Caerostris extrusa</name>
    <name type="common">Bark spider</name>
    <name type="synonym">Caerostris bankana</name>
    <dbReference type="NCBI Taxonomy" id="172846"/>
    <lineage>
        <taxon>Eukaryota</taxon>
        <taxon>Metazoa</taxon>
        <taxon>Ecdysozoa</taxon>
        <taxon>Arthropoda</taxon>
        <taxon>Chelicerata</taxon>
        <taxon>Arachnida</taxon>
        <taxon>Araneae</taxon>
        <taxon>Araneomorphae</taxon>
        <taxon>Entelegynae</taxon>
        <taxon>Araneoidea</taxon>
        <taxon>Araneidae</taxon>
        <taxon>Caerostris</taxon>
    </lineage>
</organism>
<dbReference type="Proteomes" id="UP001054945">
    <property type="component" value="Unassembled WGS sequence"/>
</dbReference>
<comment type="caution">
    <text evidence="1">The sequence shown here is derived from an EMBL/GenBank/DDBJ whole genome shotgun (WGS) entry which is preliminary data.</text>
</comment>
<reference evidence="1 2" key="1">
    <citation type="submission" date="2021-06" db="EMBL/GenBank/DDBJ databases">
        <title>Caerostris extrusa draft genome.</title>
        <authorList>
            <person name="Kono N."/>
            <person name="Arakawa K."/>
        </authorList>
    </citation>
    <scope>NUCLEOTIDE SEQUENCE [LARGE SCALE GENOMIC DNA]</scope>
</reference>
<keyword evidence="2" id="KW-1185">Reference proteome</keyword>
<name>A0AAV4MCM1_CAEEX</name>
<protein>
    <submittedName>
        <fullName evidence="1">Uncharacterized protein</fullName>
    </submittedName>
</protein>
<dbReference type="AlphaFoldDB" id="A0AAV4MCM1"/>
<gene>
    <name evidence="1" type="ORF">CEXT_639661</name>
</gene>
<evidence type="ECO:0000313" key="2">
    <source>
        <dbReference type="Proteomes" id="UP001054945"/>
    </source>
</evidence>
<sequence>MEMLLKSKKILQGVDMSLLQCILPGKRVCASNMRKSKASIPLPEKQNKRCDYPNHRGCTSRPITLSTPHLVISECKRGTTCCCQPDNNERKKRTTFF</sequence>
<accession>A0AAV4MCM1</accession>